<evidence type="ECO:0000256" key="1">
    <source>
        <dbReference type="SAM" id="SignalP"/>
    </source>
</evidence>
<gene>
    <name evidence="2" type="ORF">QC762_0104660</name>
</gene>
<dbReference type="GeneID" id="87904054"/>
<dbReference type="RefSeq" id="XP_062738891.1">
    <property type="nucleotide sequence ID" value="XM_062884240.1"/>
</dbReference>
<dbReference type="EMBL" id="JAFFHA010000009">
    <property type="protein sequence ID" value="KAK4649916.1"/>
    <property type="molecule type" value="Genomic_DNA"/>
</dbReference>
<accession>A0ABR0G2L9</accession>
<reference evidence="2 3" key="1">
    <citation type="journal article" date="2023" name="bioRxiv">
        <title>High-quality genome assemblies of four members of thePodospora anserinaspecies complex.</title>
        <authorList>
            <person name="Ament-Velasquez S.L."/>
            <person name="Vogan A.A."/>
            <person name="Wallerman O."/>
            <person name="Hartmann F."/>
            <person name="Gautier V."/>
            <person name="Silar P."/>
            <person name="Giraud T."/>
            <person name="Johannesson H."/>
        </authorList>
    </citation>
    <scope>NUCLEOTIDE SEQUENCE [LARGE SCALE GENOMIC DNA]</scope>
    <source>
        <strain evidence="2 3">CBS 415.72m</strain>
    </source>
</reference>
<feature type="chain" id="PRO_5047284878" evidence="1">
    <location>
        <begin position="20"/>
        <end position="239"/>
    </location>
</feature>
<evidence type="ECO:0000313" key="3">
    <source>
        <dbReference type="Proteomes" id="UP001323405"/>
    </source>
</evidence>
<proteinExistence type="predicted"/>
<keyword evidence="1" id="KW-0732">Signal</keyword>
<protein>
    <submittedName>
        <fullName evidence="2">Uncharacterized protein</fullName>
    </submittedName>
</protein>
<sequence>MGPTYQLWLAVALISSTTAQSPPSTTTTYPTTITTTLTTTYTNPSTPSATTIDHITLLDPWPLSPDFESIFPYPLTQTEILSRTIIHSPSSTSISPPTSTTLTWSLWAVQAFDMSPYVPPICPGPEGEEGCAYGSIKPHYRCEELGLETRCARQCELKDWIWWCRLPRNDGKDSLDGGLGGAPVGRVCADRVDGRGGEGGGGGLAWVPLVEPCDHTDFKVGCKVCRDEEEEEGRVEWRD</sequence>
<comment type="caution">
    <text evidence="2">The sequence shown here is derived from an EMBL/GenBank/DDBJ whole genome shotgun (WGS) entry which is preliminary data.</text>
</comment>
<dbReference type="Proteomes" id="UP001323405">
    <property type="component" value="Unassembled WGS sequence"/>
</dbReference>
<feature type="signal peptide" evidence="1">
    <location>
        <begin position="1"/>
        <end position="19"/>
    </location>
</feature>
<organism evidence="2 3">
    <name type="scientific">Podospora pseudocomata</name>
    <dbReference type="NCBI Taxonomy" id="2093779"/>
    <lineage>
        <taxon>Eukaryota</taxon>
        <taxon>Fungi</taxon>
        <taxon>Dikarya</taxon>
        <taxon>Ascomycota</taxon>
        <taxon>Pezizomycotina</taxon>
        <taxon>Sordariomycetes</taxon>
        <taxon>Sordariomycetidae</taxon>
        <taxon>Sordariales</taxon>
        <taxon>Podosporaceae</taxon>
        <taxon>Podospora</taxon>
    </lineage>
</organism>
<evidence type="ECO:0000313" key="2">
    <source>
        <dbReference type="EMBL" id="KAK4649916.1"/>
    </source>
</evidence>
<name>A0ABR0G2L9_9PEZI</name>
<keyword evidence="3" id="KW-1185">Reference proteome</keyword>